<dbReference type="Proteomes" id="UP001054821">
    <property type="component" value="Chromosome 7"/>
</dbReference>
<evidence type="ECO:0008006" key="3">
    <source>
        <dbReference type="Google" id="ProtNLM"/>
    </source>
</evidence>
<name>A0AAD4V7T6_PRUDU</name>
<dbReference type="SUPFAM" id="SSF56672">
    <property type="entry name" value="DNA/RNA polymerases"/>
    <property type="match status" value="1"/>
</dbReference>
<sequence>MTASWLHRKGCSGYLAHVIDTRDNGLLLEDTPVVREFPDVFPKDLPGLPHEREIEFTIELVPGTNPISQTPYRMTPAELRKLKTQLEELVDKDFIRPSFSSWGYQFCL</sequence>
<dbReference type="EMBL" id="JAJFAZ020000007">
    <property type="protein sequence ID" value="KAI5318962.1"/>
    <property type="molecule type" value="Genomic_DNA"/>
</dbReference>
<protein>
    <recommendedName>
        <fullName evidence="3">Transposable element protein</fullName>
    </recommendedName>
</protein>
<reference evidence="1 2" key="1">
    <citation type="journal article" date="2022" name="G3 (Bethesda)">
        <title>Whole-genome sequence and methylome profiling of the almond [Prunus dulcis (Mill.) D.A. Webb] cultivar 'Nonpareil'.</title>
        <authorList>
            <person name="D'Amico-Willman K.M."/>
            <person name="Ouma W.Z."/>
            <person name="Meulia T."/>
            <person name="Sideli G.M."/>
            <person name="Gradziel T.M."/>
            <person name="Fresnedo-Ramirez J."/>
        </authorList>
    </citation>
    <scope>NUCLEOTIDE SEQUENCE [LARGE SCALE GENOMIC DNA]</scope>
    <source>
        <strain evidence="1">Clone GOH B32 T37-40</strain>
    </source>
</reference>
<accession>A0AAD4V7T6</accession>
<dbReference type="InterPro" id="IPR032567">
    <property type="entry name" value="RTL1-rel"/>
</dbReference>
<gene>
    <name evidence="1" type="ORF">L3X38_038670</name>
</gene>
<organism evidence="1 2">
    <name type="scientific">Prunus dulcis</name>
    <name type="common">Almond</name>
    <name type="synonym">Amygdalus dulcis</name>
    <dbReference type="NCBI Taxonomy" id="3755"/>
    <lineage>
        <taxon>Eukaryota</taxon>
        <taxon>Viridiplantae</taxon>
        <taxon>Streptophyta</taxon>
        <taxon>Embryophyta</taxon>
        <taxon>Tracheophyta</taxon>
        <taxon>Spermatophyta</taxon>
        <taxon>Magnoliopsida</taxon>
        <taxon>eudicotyledons</taxon>
        <taxon>Gunneridae</taxon>
        <taxon>Pentapetalae</taxon>
        <taxon>rosids</taxon>
        <taxon>fabids</taxon>
        <taxon>Rosales</taxon>
        <taxon>Rosaceae</taxon>
        <taxon>Amygdaloideae</taxon>
        <taxon>Amygdaleae</taxon>
        <taxon>Prunus</taxon>
    </lineage>
</organism>
<evidence type="ECO:0000313" key="2">
    <source>
        <dbReference type="Proteomes" id="UP001054821"/>
    </source>
</evidence>
<keyword evidence="2" id="KW-1185">Reference proteome</keyword>
<dbReference type="PANTHER" id="PTHR15503">
    <property type="entry name" value="LDOC1 RELATED"/>
    <property type="match status" value="1"/>
</dbReference>
<dbReference type="AlphaFoldDB" id="A0AAD4V7T6"/>
<dbReference type="Gene3D" id="3.10.10.10">
    <property type="entry name" value="HIV Type 1 Reverse Transcriptase, subunit A, domain 1"/>
    <property type="match status" value="1"/>
</dbReference>
<comment type="caution">
    <text evidence="1">The sequence shown here is derived from an EMBL/GenBank/DDBJ whole genome shotgun (WGS) entry which is preliminary data.</text>
</comment>
<evidence type="ECO:0000313" key="1">
    <source>
        <dbReference type="EMBL" id="KAI5318962.1"/>
    </source>
</evidence>
<dbReference type="PANTHER" id="PTHR15503:SF45">
    <property type="entry name" value="RNA-DIRECTED DNA POLYMERASE HOMOLOG"/>
    <property type="match status" value="1"/>
</dbReference>
<proteinExistence type="predicted"/>
<dbReference type="InterPro" id="IPR043502">
    <property type="entry name" value="DNA/RNA_pol_sf"/>
</dbReference>